<name>A0A2U1LTF0_ARTAN</name>
<keyword evidence="2" id="KW-0032">Aminotransferase</keyword>
<dbReference type="EMBL" id="PKPP01007847">
    <property type="protein sequence ID" value="PWA52270.1"/>
    <property type="molecule type" value="Genomic_DNA"/>
</dbReference>
<feature type="chain" id="PRO_5015538132" evidence="1">
    <location>
        <begin position="25"/>
        <end position="298"/>
    </location>
</feature>
<sequence length="298" mass="33255">MALFFLIQTCGWGNLCVVVIPGYGSHIKRELEKDNGKWVLFPFVPLSSQHFYTIGKGGRFAFSREQDFNDNSVGSKTRALAPLIRWLSQEMKMAATPPGQTGATITADNIPAVARQENENAPLVGELQCSFSSALLIGKKALVGNIRPVNICRYSTMSVAIGGACEPDPVVICKERGLRLGLLNDRDHTIIVMCSNLEKCLLELIVENVPFAYKNENSPPVQIDNYTYKNPLEYQHTNPQVKYPGQSACPLLNCNFTGLFQELSDHFTSKYWDSGRCFQYNNKAKHVNANLDEVNRKT</sequence>
<keyword evidence="3" id="KW-1185">Reference proteome</keyword>
<dbReference type="Proteomes" id="UP000245207">
    <property type="component" value="Unassembled WGS sequence"/>
</dbReference>
<evidence type="ECO:0000313" key="3">
    <source>
        <dbReference type="Proteomes" id="UP000245207"/>
    </source>
</evidence>
<proteinExistence type="predicted"/>
<comment type="caution">
    <text evidence="2">The sequence shown here is derived from an EMBL/GenBank/DDBJ whole genome shotgun (WGS) entry which is preliminary data.</text>
</comment>
<evidence type="ECO:0000313" key="2">
    <source>
        <dbReference type="EMBL" id="PWA52270.1"/>
    </source>
</evidence>
<organism evidence="2 3">
    <name type="scientific">Artemisia annua</name>
    <name type="common">Sweet wormwood</name>
    <dbReference type="NCBI Taxonomy" id="35608"/>
    <lineage>
        <taxon>Eukaryota</taxon>
        <taxon>Viridiplantae</taxon>
        <taxon>Streptophyta</taxon>
        <taxon>Embryophyta</taxon>
        <taxon>Tracheophyta</taxon>
        <taxon>Spermatophyta</taxon>
        <taxon>Magnoliopsida</taxon>
        <taxon>eudicotyledons</taxon>
        <taxon>Gunneridae</taxon>
        <taxon>Pentapetalae</taxon>
        <taxon>asterids</taxon>
        <taxon>campanulids</taxon>
        <taxon>Asterales</taxon>
        <taxon>Asteraceae</taxon>
        <taxon>Asteroideae</taxon>
        <taxon>Anthemideae</taxon>
        <taxon>Artemisiinae</taxon>
        <taxon>Artemisia</taxon>
    </lineage>
</organism>
<dbReference type="GO" id="GO:0008483">
    <property type="term" value="F:transaminase activity"/>
    <property type="evidence" value="ECO:0007669"/>
    <property type="project" value="UniProtKB-KW"/>
</dbReference>
<reference evidence="2 3" key="1">
    <citation type="journal article" date="2018" name="Mol. Plant">
        <title>The genome of Artemisia annua provides insight into the evolution of Asteraceae family and artemisinin biosynthesis.</title>
        <authorList>
            <person name="Shen Q."/>
            <person name="Zhang L."/>
            <person name="Liao Z."/>
            <person name="Wang S."/>
            <person name="Yan T."/>
            <person name="Shi P."/>
            <person name="Liu M."/>
            <person name="Fu X."/>
            <person name="Pan Q."/>
            <person name="Wang Y."/>
            <person name="Lv Z."/>
            <person name="Lu X."/>
            <person name="Zhang F."/>
            <person name="Jiang W."/>
            <person name="Ma Y."/>
            <person name="Chen M."/>
            <person name="Hao X."/>
            <person name="Li L."/>
            <person name="Tang Y."/>
            <person name="Lv G."/>
            <person name="Zhou Y."/>
            <person name="Sun X."/>
            <person name="Brodelius P.E."/>
            <person name="Rose J.K.C."/>
            <person name="Tang K."/>
        </authorList>
    </citation>
    <scope>NUCLEOTIDE SEQUENCE [LARGE SCALE GENOMIC DNA]</scope>
    <source>
        <strain evidence="3">cv. Huhao1</strain>
        <tissue evidence="2">Leaf</tissue>
    </source>
</reference>
<accession>A0A2U1LTF0</accession>
<gene>
    <name evidence="2" type="ORF">CTI12_AA455510</name>
</gene>
<dbReference type="OrthoDB" id="3482at2759"/>
<feature type="signal peptide" evidence="1">
    <location>
        <begin position="1"/>
        <end position="24"/>
    </location>
</feature>
<protein>
    <submittedName>
        <fullName evidence="2">Aminotransferase-like mobile domain-containing protein</fullName>
    </submittedName>
</protein>
<evidence type="ECO:0000256" key="1">
    <source>
        <dbReference type="SAM" id="SignalP"/>
    </source>
</evidence>
<keyword evidence="2" id="KW-0808">Transferase</keyword>
<dbReference type="AlphaFoldDB" id="A0A2U1LTF0"/>
<keyword evidence="1" id="KW-0732">Signal</keyword>